<dbReference type="Pfam" id="PF00107">
    <property type="entry name" value="ADH_zinc_N"/>
    <property type="match status" value="1"/>
</dbReference>
<dbReference type="InterPro" id="IPR036291">
    <property type="entry name" value="NAD(P)-bd_dom_sf"/>
</dbReference>
<dbReference type="PANTHER" id="PTHR43205:SF7">
    <property type="entry name" value="PROSTAGLANDIN REDUCTASE 1"/>
    <property type="match status" value="1"/>
</dbReference>
<dbReference type="EC" id="1.3.1.74" evidence="3"/>
<keyword evidence="1 3" id="KW-0560">Oxidoreductase</keyword>
<dbReference type="InParanoid" id="B9SUZ5"/>
<dbReference type="Proteomes" id="UP000008311">
    <property type="component" value="Unassembled WGS sequence"/>
</dbReference>
<proteinExistence type="predicted"/>
<dbReference type="eggNOG" id="KOG1196">
    <property type="taxonomic scope" value="Eukaryota"/>
</dbReference>
<evidence type="ECO:0000256" key="1">
    <source>
        <dbReference type="ARBA" id="ARBA00023002"/>
    </source>
</evidence>
<protein>
    <submittedName>
        <fullName evidence="3">Alcohol dehydrogenase, putative</fullName>
        <ecNumber evidence="3">1.3.1.74</ecNumber>
    </submittedName>
</protein>
<sequence>MGLEWLKLWTPVTQSSRKGTWSGGEQDGNTTVSLRNLTPFLKCHTLMYPCPTIRILGMPGFSAYAGFFEVCSPKKGEYVFVSAALGGVYQLVGQFAKLMGCYVVGSAGSKEKVDLLKNKMGFNDAFNCKEELDLDASLKRYFPEGIDIYFENVGGKMLDAVLLNMKVHGRISVYGMISQYNLDKPEGVTNLMTIVYKRIHIQGFLVFDYSHLYPKYLDMVLAYIKEGKIIYVEDMGEWPCRSNWPFPWPKLLEIPKIVFAIGFFALVLV</sequence>
<name>B9SUZ5_RICCO</name>
<evidence type="ECO:0000259" key="2">
    <source>
        <dbReference type="Pfam" id="PF00107"/>
    </source>
</evidence>
<keyword evidence="4" id="KW-1185">Reference proteome</keyword>
<gene>
    <name evidence="3" type="ORF">RCOM_0605890</name>
</gene>
<dbReference type="FunFam" id="3.40.50.720:FF:000121">
    <property type="entry name" value="Prostaglandin reductase 2"/>
    <property type="match status" value="1"/>
</dbReference>
<feature type="domain" description="Alcohol dehydrogenase-like C-terminal" evidence="2">
    <location>
        <begin position="90"/>
        <end position="220"/>
    </location>
</feature>
<evidence type="ECO:0000313" key="4">
    <source>
        <dbReference type="Proteomes" id="UP000008311"/>
    </source>
</evidence>
<evidence type="ECO:0000313" key="3">
    <source>
        <dbReference type="EMBL" id="EEF32563.1"/>
    </source>
</evidence>
<dbReference type="SUPFAM" id="SSF51735">
    <property type="entry name" value="NAD(P)-binding Rossmann-fold domains"/>
    <property type="match status" value="1"/>
</dbReference>
<dbReference type="InterPro" id="IPR045010">
    <property type="entry name" value="MDR_fam"/>
</dbReference>
<dbReference type="AlphaFoldDB" id="B9SUZ5"/>
<dbReference type="Gene3D" id="3.40.50.720">
    <property type="entry name" value="NAD(P)-binding Rossmann-like Domain"/>
    <property type="match status" value="1"/>
</dbReference>
<dbReference type="EMBL" id="EQ974158">
    <property type="protein sequence ID" value="EEF32563.1"/>
    <property type="molecule type" value="Genomic_DNA"/>
</dbReference>
<organism evidence="3 4">
    <name type="scientific">Ricinus communis</name>
    <name type="common">Castor bean</name>
    <dbReference type="NCBI Taxonomy" id="3988"/>
    <lineage>
        <taxon>Eukaryota</taxon>
        <taxon>Viridiplantae</taxon>
        <taxon>Streptophyta</taxon>
        <taxon>Embryophyta</taxon>
        <taxon>Tracheophyta</taxon>
        <taxon>Spermatophyta</taxon>
        <taxon>Magnoliopsida</taxon>
        <taxon>eudicotyledons</taxon>
        <taxon>Gunneridae</taxon>
        <taxon>Pentapetalae</taxon>
        <taxon>rosids</taxon>
        <taxon>fabids</taxon>
        <taxon>Malpighiales</taxon>
        <taxon>Euphorbiaceae</taxon>
        <taxon>Acalyphoideae</taxon>
        <taxon>Acalypheae</taxon>
        <taxon>Ricinus</taxon>
    </lineage>
</organism>
<reference evidence="4" key="1">
    <citation type="journal article" date="2010" name="Nat. Biotechnol.">
        <title>Draft genome sequence of the oilseed species Ricinus communis.</title>
        <authorList>
            <person name="Chan A.P."/>
            <person name="Crabtree J."/>
            <person name="Zhao Q."/>
            <person name="Lorenzi H."/>
            <person name="Orvis J."/>
            <person name="Puiu D."/>
            <person name="Melake-Berhan A."/>
            <person name="Jones K.M."/>
            <person name="Redman J."/>
            <person name="Chen G."/>
            <person name="Cahoon E.B."/>
            <person name="Gedil M."/>
            <person name="Stanke M."/>
            <person name="Haas B.J."/>
            <person name="Wortman J.R."/>
            <person name="Fraser-Liggett C.M."/>
            <person name="Ravel J."/>
            <person name="Rabinowicz P.D."/>
        </authorList>
    </citation>
    <scope>NUCLEOTIDE SEQUENCE [LARGE SCALE GENOMIC DNA]</scope>
    <source>
        <strain evidence="4">cv. Hale</strain>
    </source>
</reference>
<accession>B9SUZ5</accession>
<dbReference type="PANTHER" id="PTHR43205">
    <property type="entry name" value="PROSTAGLANDIN REDUCTASE"/>
    <property type="match status" value="1"/>
</dbReference>
<dbReference type="GO" id="GO:0032440">
    <property type="term" value="F:2-alkenal reductase [NAD(P)H] activity"/>
    <property type="evidence" value="ECO:0000318"/>
    <property type="project" value="GO_Central"/>
</dbReference>
<dbReference type="InterPro" id="IPR013149">
    <property type="entry name" value="ADH-like_C"/>
</dbReference>